<dbReference type="EMBL" id="JANBUN010001039">
    <property type="protein sequence ID" value="KAJ2799970.1"/>
    <property type="molecule type" value="Genomic_DNA"/>
</dbReference>
<proteinExistence type="predicted"/>
<dbReference type="Proteomes" id="UP001140087">
    <property type="component" value="Unassembled WGS sequence"/>
</dbReference>
<sequence>MGSGRRLTGLRKTAIAAAIVLAAGTLVTDATVLGYLSSHYMGSNRVHAAAGWTMFVAVVSLVVLPLLLTRAEWIQRRVNRTGTELAIMGTLALFYFIAGIVLASQAADRWCLTDALCHRTRAATAFCWLAVAALVAGLGVLGLIARVQSRLGLPLFTAYAFDIEGQDIAPPLQPASHDMHDAALSLAGTHFPAASARV</sequence>
<accession>A0ACC1L3N2</accession>
<evidence type="ECO:0000313" key="1">
    <source>
        <dbReference type="EMBL" id="KAJ2799970.1"/>
    </source>
</evidence>
<name>A0ACC1L3N2_9FUNG</name>
<protein>
    <submittedName>
        <fullName evidence="1">Uncharacterized protein</fullName>
    </submittedName>
</protein>
<organism evidence="1 2">
    <name type="scientific">Coemansia helicoidea</name>
    <dbReference type="NCBI Taxonomy" id="1286919"/>
    <lineage>
        <taxon>Eukaryota</taxon>
        <taxon>Fungi</taxon>
        <taxon>Fungi incertae sedis</taxon>
        <taxon>Zoopagomycota</taxon>
        <taxon>Kickxellomycotina</taxon>
        <taxon>Kickxellomycetes</taxon>
        <taxon>Kickxellales</taxon>
        <taxon>Kickxellaceae</taxon>
        <taxon>Coemansia</taxon>
    </lineage>
</organism>
<evidence type="ECO:0000313" key="2">
    <source>
        <dbReference type="Proteomes" id="UP001140087"/>
    </source>
</evidence>
<reference evidence="1" key="1">
    <citation type="submission" date="2022-07" db="EMBL/GenBank/DDBJ databases">
        <title>Phylogenomic reconstructions and comparative analyses of Kickxellomycotina fungi.</title>
        <authorList>
            <person name="Reynolds N.K."/>
            <person name="Stajich J.E."/>
            <person name="Barry K."/>
            <person name="Grigoriev I.V."/>
            <person name="Crous P."/>
            <person name="Smith M.E."/>
        </authorList>
    </citation>
    <scope>NUCLEOTIDE SEQUENCE</scope>
    <source>
        <strain evidence="1">BCRC 34780</strain>
    </source>
</reference>
<gene>
    <name evidence="1" type="ORF">H4R21_003356</name>
</gene>
<comment type="caution">
    <text evidence="1">The sequence shown here is derived from an EMBL/GenBank/DDBJ whole genome shotgun (WGS) entry which is preliminary data.</text>
</comment>
<keyword evidence="2" id="KW-1185">Reference proteome</keyword>